<sequence length="179" mass="20678">MLENFVKEADMPQEVIEKCKDQVPAELVQIWQEDGLGTFLDGYLKVINPDDYLELLQDSYFRGDVAFPMFVTAFGDIITWEKNEFVGIVKYNLQDCDIIIKSLKYFLKYLDNSYVTDNFELDLYRQAVSKHGPLSYNQCFGFVPLLALGGVKDVDHMDKVKVLEHIYLMYQLTGGVMDD</sequence>
<gene>
    <name evidence="3" type="ORF">FXF62_09025</name>
</gene>
<dbReference type="RefSeq" id="WP_149518471.1">
    <property type="nucleotide sequence ID" value="NZ_VSJJ01000010.1"/>
</dbReference>
<organism evidence="3 4">
    <name type="scientific">Streptococcus cristatus</name>
    <dbReference type="NCBI Taxonomy" id="45634"/>
    <lineage>
        <taxon>Bacteria</taxon>
        <taxon>Bacillati</taxon>
        <taxon>Bacillota</taxon>
        <taxon>Bacilli</taxon>
        <taxon>Lactobacillales</taxon>
        <taxon>Streptococcaceae</taxon>
        <taxon>Streptococcus</taxon>
    </lineage>
</organism>
<feature type="domain" description="GAD-related" evidence="1">
    <location>
        <begin position="5"/>
        <end position="83"/>
    </location>
</feature>
<feature type="domain" description="T6SS immunity protein Tdi1 C-terminal" evidence="2">
    <location>
        <begin position="104"/>
        <end position="173"/>
    </location>
</feature>
<evidence type="ECO:0000313" key="3">
    <source>
        <dbReference type="EMBL" id="KAA0963439.1"/>
    </source>
</evidence>
<accession>A0A5B0DEG0</accession>
<dbReference type="InterPro" id="IPR015002">
    <property type="entry name" value="T6SS_Tdi1_C"/>
</dbReference>
<evidence type="ECO:0000259" key="1">
    <source>
        <dbReference type="Pfam" id="PF08887"/>
    </source>
</evidence>
<dbReference type="Pfam" id="PF08887">
    <property type="entry name" value="GAD-like"/>
    <property type="match status" value="1"/>
</dbReference>
<dbReference type="AlphaFoldDB" id="A0A5B0DEG0"/>
<dbReference type="Proteomes" id="UP000323039">
    <property type="component" value="Unassembled WGS sequence"/>
</dbReference>
<dbReference type="InterPro" id="IPR014983">
    <property type="entry name" value="GAD-rel"/>
</dbReference>
<proteinExistence type="predicted"/>
<evidence type="ECO:0000313" key="4">
    <source>
        <dbReference type="Proteomes" id="UP000323039"/>
    </source>
</evidence>
<protein>
    <submittedName>
        <fullName evidence="3">DUF1851 domain-containing protein</fullName>
    </submittedName>
</protein>
<dbReference type="Pfam" id="PF08906">
    <property type="entry name" value="T6SS_Tdi1_C"/>
    <property type="match status" value="1"/>
</dbReference>
<comment type="caution">
    <text evidence="3">The sequence shown here is derived from an EMBL/GenBank/DDBJ whole genome shotgun (WGS) entry which is preliminary data.</text>
</comment>
<evidence type="ECO:0000259" key="2">
    <source>
        <dbReference type="Pfam" id="PF08906"/>
    </source>
</evidence>
<name>A0A5B0DEG0_STRCR</name>
<reference evidence="3 4" key="1">
    <citation type="submission" date="2019-08" db="EMBL/GenBank/DDBJ databases">
        <title>Genome sequence and analysis of Streptococcus cristatus strain S22 isolated from throat swab of children scarlet fever in Hangzhou, China.</title>
        <authorList>
            <person name="Huang Y."/>
            <person name="Xie L."/>
        </authorList>
    </citation>
    <scope>NUCLEOTIDE SEQUENCE [LARGE SCALE GENOMIC DNA]</scope>
    <source>
        <strain evidence="3 4">S22</strain>
    </source>
</reference>
<dbReference type="EMBL" id="VSJJ01000010">
    <property type="protein sequence ID" value="KAA0963439.1"/>
    <property type="molecule type" value="Genomic_DNA"/>
</dbReference>